<evidence type="ECO:0000313" key="1">
    <source>
        <dbReference type="EMBL" id="KAL2347477.1"/>
    </source>
</evidence>
<dbReference type="Pfam" id="PF03998">
    <property type="entry name" value="Utp11"/>
    <property type="match status" value="1"/>
</dbReference>
<reference evidence="1 2" key="1">
    <citation type="submission" date="2024-08" db="EMBL/GenBank/DDBJ databases">
        <title>Insights into the chromosomal genome structure of Flemingia macrophylla.</title>
        <authorList>
            <person name="Ding Y."/>
            <person name="Zhao Y."/>
            <person name="Bi W."/>
            <person name="Wu M."/>
            <person name="Zhao G."/>
            <person name="Gong Y."/>
            <person name="Li W."/>
            <person name="Zhang P."/>
        </authorList>
    </citation>
    <scope>NUCLEOTIDE SEQUENCE [LARGE SCALE GENOMIC DNA]</scope>
    <source>
        <strain evidence="1">DYQJB</strain>
        <tissue evidence="1">Leaf</tissue>
    </source>
</reference>
<keyword evidence="2" id="KW-1185">Reference proteome</keyword>
<proteinExistence type="predicted"/>
<evidence type="ECO:0000313" key="2">
    <source>
        <dbReference type="Proteomes" id="UP001603857"/>
    </source>
</evidence>
<dbReference type="EMBL" id="JBGMDY010000001">
    <property type="protein sequence ID" value="KAL2347477.1"/>
    <property type="molecule type" value="Genomic_DNA"/>
</dbReference>
<sequence length="105" mass="11812">MGLGFELNLVVEKDSKKEVSIEVKPDEGIVFEAAELVRKPKTMANTKRPLSLPLESVQPISVDIAPPTEEGKAKRLGENTANKNQDEFYFKMVRTKIVDGFHRQL</sequence>
<comment type="caution">
    <text evidence="1">The sequence shown here is derived from an EMBL/GenBank/DDBJ whole genome shotgun (WGS) entry which is preliminary data.</text>
</comment>
<gene>
    <name evidence="1" type="ORF">Fmac_001477</name>
</gene>
<protein>
    <submittedName>
        <fullName evidence="1">Uncharacterized protein</fullName>
    </submittedName>
</protein>
<dbReference type="Proteomes" id="UP001603857">
    <property type="component" value="Unassembled WGS sequence"/>
</dbReference>
<dbReference type="AlphaFoldDB" id="A0ABD1NIG5"/>
<organism evidence="1 2">
    <name type="scientific">Flemingia macrophylla</name>
    <dbReference type="NCBI Taxonomy" id="520843"/>
    <lineage>
        <taxon>Eukaryota</taxon>
        <taxon>Viridiplantae</taxon>
        <taxon>Streptophyta</taxon>
        <taxon>Embryophyta</taxon>
        <taxon>Tracheophyta</taxon>
        <taxon>Spermatophyta</taxon>
        <taxon>Magnoliopsida</taxon>
        <taxon>eudicotyledons</taxon>
        <taxon>Gunneridae</taxon>
        <taxon>Pentapetalae</taxon>
        <taxon>rosids</taxon>
        <taxon>fabids</taxon>
        <taxon>Fabales</taxon>
        <taxon>Fabaceae</taxon>
        <taxon>Papilionoideae</taxon>
        <taxon>50 kb inversion clade</taxon>
        <taxon>NPAAA clade</taxon>
        <taxon>indigoferoid/millettioid clade</taxon>
        <taxon>Phaseoleae</taxon>
        <taxon>Flemingia</taxon>
    </lineage>
</organism>
<dbReference type="InterPro" id="IPR007144">
    <property type="entry name" value="SSU_processome_Utp11"/>
</dbReference>
<name>A0ABD1NIG5_9FABA</name>
<accession>A0ABD1NIG5</accession>